<evidence type="ECO:0000313" key="1">
    <source>
        <dbReference type="EMBL" id="CAJ0804211.1"/>
    </source>
</evidence>
<dbReference type="EMBL" id="CATZAZ010000011">
    <property type="protein sequence ID" value="CAJ0804211.1"/>
    <property type="molecule type" value="Genomic_DNA"/>
</dbReference>
<evidence type="ECO:0000313" key="2">
    <source>
        <dbReference type="Proteomes" id="UP001189756"/>
    </source>
</evidence>
<gene>
    <name evidence="1" type="ORF">R77560_04036</name>
</gene>
<accession>A0AAD2F2B1</accession>
<dbReference type="AlphaFoldDB" id="A0AAD2F2B1"/>
<protein>
    <submittedName>
        <fullName evidence="1">Uncharacterized protein</fullName>
    </submittedName>
</protein>
<organism evidence="1 2">
    <name type="scientific">Ralstonia thomasii</name>
    <dbReference type="NCBI Taxonomy" id="3058596"/>
    <lineage>
        <taxon>Bacteria</taxon>
        <taxon>Pseudomonadati</taxon>
        <taxon>Pseudomonadota</taxon>
        <taxon>Betaproteobacteria</taxon>
        <taxon>Burkholderiales</taxon>
        <taxon>Burkholderiaceae</taxon>
        <taxon>Ralstonia</taxon>
    </lineage>
</organism>
<sequence length="58" mass="6873">MKSQINVRRVFRDSLRMYFAPLTGAFKGIRAELRRTDREIALHRSQESREDRKSAHIA</sequence>
<dbReference type="Proteomes" id="UP001189756">
    <property type="component" value="Unassembled WGS sequence"/>
</dbReference>
<proteinExistence type="predicted"/>
<dbReference type="RefSeq" id="WP_167669782.1">
    <property type="nucleotide sequence ID" value="NZ_CATZAZ010000011.1"/>
</dbReference>
<name>A0AAD2F2B1_9RALS</name>
<comment type="caution">
    <text evidence="1">The sequence shown here is derived from an EMBL/GenBank/DDBJ whole genome shotgun (WGS) entry which is preliminary data.</text>
</comment>
<dbReference type="GeneID" id="52187256"/>
<reference evidence="1" key="1">
    <citation type="submission" date="2023-07" db="EMBL/GenBank/DDBJ databases">
        <authorList>
            <person name="Peeters C."/>
        </authorList>
    </citation>
    <scope>NUCLEOTIDE SEQUENCE</scope>
    <source>
        <strain evidence="1">R-77560</strain>
    </source>
</reference>